<feature type="transmembrane region" description="Helical" evidence="1">
    <location>
        <begin position="12"/>
        <end position="30"/>
    </location>
</feature>
<name>A0A392PE09_9FABA</name>
<evidence type="ECO:0000313" key="3">
    <source>
        <dbReference type="Proteomes" id="UP000265520"/>
    </source>
</evidence>
<keyword evidence="3" id="KW-1185">Reference proteome</keyword>
<accession>A0A392PE09</accession>
<keyword evidence="1" id="KW-0472">Membrane</keyword>
<dbReference type="AlphaFoldDB" id="A0A392PE09"/>
<comment type="caution">
    <text evidence="2">The sequence shown here is derived from an EMBL/GenBank/DDBJ whole genome shotgun (WGS) entry which is preliminary data.</text>
</comment>
<feature type="transmembrane region" description="Helical" evidence="1">
    <location>
        <begin position="36"/>
        <end position="58"/>
    </location>
</feature>
<organism evidence="2 3">
    <name type="scientific">Trifolium medium</name>
    <dbReference type="NCBI Taxonomy" id="97028"/>
    <lineage>
        <taxon>Eukaryota</taxon>
        <taxon>Viridiplantae</taxon>
        <taxon>Streptophyta</taxon>
        <taxon>Embryophyta</taxon>
        <taxon>Tracheophyta</taxon>
        <taxon>Spermatophyta</taxon>
        <taxon>Magnoliopsida</taxon>
        <taxon>eudicotyledons</taxon>
        <taxon>Gunneridae</taxon>
        <taxon>Pentapetalae</taxon>
        <taxon>rosids</taxon>
        <taxon>fabids</taxon>
        <taxon>Fabales</taxon>
        <taxon>Fabaceae</taxon>
        <taxon>Papilionoideae</taxon>
        <taxon>50 kb inversion clade</taxon>
        <taxon>NPAAA clade</taxon>
        <taxon>Hologalegina</taxon>
        <taxon>IRL clade</taxon>
        <taxon>Trifolieae</taxon>
        <taxon>Trifolium</taxon>
    </lineage>
</organism>
<reference evidence="2 3" key="1">
    <citation type="journal article" date="2018" name="Front. Plant Sci.">
        <title>Red Clover (Trifolium pratense) and Zigzag Clover (T. medium) - A Picture of Genomic Similarities and Differences.</title>
        <authorList>
            <person name="Dluhosova J."/>
            <person name="Istvanek J."/>
            <person name="Nedelnik J."/>
            <person name="Repkova J."/>
        </authorList>
    </citation>
    <scope>NUCLEOTIDE SEQUENCE [LARGE SCALE GENOMIC DNA]</scope>
    <source>
        <strain evidence="3">cv. 10/8</strain>
        <tissue evidence="2">Leaf</tissue>
    </source>
</reference>
<evidence type="ECO:0000313" key="2">
    <source>
        <dbReference type="EMBL" id="MCI09546.1"/>
    </source>
</evidence>
<proteinExistence type="predicted"/>
<keyword evidence="1" id="KW-0812">Transmembrane</keyword>
<sequence length="63" mass="7006">MSRWWWCRGDVVVVVTVGVGSVLVWARGWGSSCEFLPLNSVFCVWPCQTVVGGGLFCLRAMVR</sequence>
<dbReference type="EMBL" id="LXQA010073044">
    <property type="protein sequence ID" value="MCI09546.1"/>
    <property type="molecule type" value="Genomic_DNA"/>
</dbReference>
<feature type="non-terminal residue" evidence="2">
    <location>
        <position position="63"/>
    </location>
</feature>
<evidence type="ECO:0000256" key="1">
    <source>
        <dbReference type="SAM" id="Phobius"/>
    </source>
</evidence>
<dbReference type="Proteomes" id="UP000265520">
    <property type="component" value="Unassembled WGS sequence"/>
</dbReference>
<keyword evidence="1" id="KW-1133">Transmembrane helix</keyword>
<protein>
    <submittedName>
        <fullName evidence="2">Uncharacterized protein</fullName>
    </submittedName>
</protein>